<protein>
    <submittedName>
        <fullName evidence="2">PAS domain-containing protein</fullName>
    </submittedName>
</protein>
<proteinExistence type="predicted"/>
<evidence type="ECO:0000313" key="3">
    <source>
        <dbReference type="Proteomes" id="UP000574761"/>
    </source>
</evidence>
<dbReference type="InterPro" id="IPR013656">
    <property type="entry name" value="PAS_4"/>
</dbReference>
<name>A0A7W6GHQ1_9HYPH</name>
<dbReference type="Gene3D" id="3.30.450.20">
    <property type="entry name" value="PAS domain"/>
    <property type="match status" value="1"/>
</dbReference>
<organism evidence="2 3">
    <name type="scientific">Mycoplana azooxidifex</name>
    <dbReference type="NCBI Taxonomy" id="1636188"/>
    <lineage>
        <taxon>Bacteria</taxon>
        <taxon>Pseudomonadati</taxon>
        <taxon>Pseudomonadota</taxon>
        <taxon>Alphaproteobacteria</taxon>
        <taxon>Hyphomicrobiales</taxon>
        <taxon>Rhizobiaceae</taxon>
        <taxon>Mycoplana</taxon>
    </lineage>
</organism>
<feature type="domain" description="PAS fold-4" evidence="1">
    <location>
        <begin position="128"/>
        <end position="231"/>
    </location>
</feature>
<dbReference type="Proteomes" id="UP000574761">
    <property type="component" value="Unassembled WGS sequence"/>
</dbReference>
<comment type="caution">
    <text evidence="2">The sequence shown here is derived from an EMBL/GenBank/DDBJ whole genome shotgun (WGS) entry which is preliminary data.</text>
</comment>
<dbReference type="EMBL" id="JACIEE010000001">
    <property type="protein sequence ID" value="MBB3975332.1"/>
    <property type="molecule type" value="Genomic_DNA"/>
</dbReference>
<evidence type="ECO:0000259" key="1">
    <source>
        <dbReference type="Pfam" id="PF08448"/>
    </source>
</evidence>
<dbReference type="AlphaFoldDB" id="A0A7W6GHQ1"/>
<accession>A0A7W6GHQ1</accession>
<dbReference type="SUPFAM" id="SSF55785">
    <property type="entry name" value="PYP-like sensor domain (PAS domain)"/>
    <property type="match status" value="1"/>
</dbReference>
<dbReference type="RefSeq" id="WP_183798535.1">
    <property type="nucleotide sequence ID" value="NZ_JACIEE010000001.1"/>
</dbReference>
<sequence length="239" mass="27156">MGRTGRLSLSMDGLTEAFWERYRRLHDAIDAEDIPLVHRLDRELTNALMALVDHQTHDAAEQQAQFTALLRLLREEAEDASSVRNNADLIELLLRRYITVRTRPADQNGLPALSAPVRNGVLDIGQLDTLAERVAVVTTDYRYLYANATDAARLKRKPHELVGRHVRDIVGAEHFNNTIKDNLDRCFAGETVEYTTARERDGEVVVVRRRLTPCYSEGPTMIGALVVIHEGPDRRRRDH</sequence>
<reference evidence="2 3" key="1">
    <citation type="submission" date="2020-08" db="EMBL/GenBank/DDBJ databases">
        <title>Genomic Encyclopedia of Type Strains, Phase IV (KMG-IV): sequencing the most valuable type-strain genomes for metagenomic binning, comparative biology and taxonomic classification.</title>
        <authorList>
            <person name="Goeker M."/>
        </authorList>
    </citation>
    <scope>NUCLEOTIDE SEQUENCE [LARGE SCALE GENOMIC DNA]</scope>
    <source>
        <strain evidence="2 3">DSM 100211</strain>
    </source>
</reference>
<dbReference type="Pfam" id="PF08448">
    <property type="entry name" value="PAS_4"/>
    <property type="match status" value="1"/>
</dbReference>
<gene>
    <name evidence="2" type="ORF">GGQ64_000508</name>
</gene>
<keyword evidence="3" id="KW-1185">Reference proteome</keyword>
<dbReference type="CDD" id="cd00130">
    <property type="entry name" value="PAS"/>
    <property type="match status" value="1"/>
</dbReference>
<dbReference type="InterPro" id="IPR000014">
    <property type="entry name" value="PAS"/>
</dbReference>
<evidence type="ECO:0000313" key="2">
    <source>
        <dbReference type="EMBL" id="MBB3975332.1"/>
    </source>
</evidence>
<dbReference type="InterPro" id="IPR035965">
    <property type="entry name" value="PAS-like_dom_sf"/>
</dbReference>